<dbReference type="Proteomes" id="UP000632774">
    <property type="component" value="Unassembled WGS sequence"/>
</dbReference>
<protein>
    <recommendedName>
        <fullName evidence="5">Secreted protein with PEP-CTERM sorting signal</fullName>
    </recommendedName>
</protein>
<evidence type="ECO:0000313" key="3">
    <source>
        <dbReference type="EMBL" id="MBE9667487.1"/>
    </source>
</evidence>
<proteinExistence type="predicted"/>
<sequence>MKGLRLFLTIFVFAVIFCSVKTANAQCAQCAATVETNNKSGASTTRGLNNGILFLLAAPYLAVGIAGYVWYRKYRRKNVNIKMRGEKLHLN</sequence>
<feature type="signal peptide" evidence="2">
    <location>
        <begin position="1"/>
        <end position="25"/>
    </location>
</feature>
<feature type="transmembrane region" description="Helical" evidence="1">
    <location>
        <begin position="51"/>
        <end position="71"/>
    </location>
</feature>
<keyword evidence="1" id="KW-0472">Membrane</keyword>
<comment type="caution">
    <text evidence="3">The sequence shown here is derived from an EMBL/GenBank/DDBJ whole genome shotgun (WGS) entry which is preliminary data.</text>
</comment>
<keyword evidence="1" id="KW-1133">Transmembrane helix</keyword>
<name>A0ABR9XJD9_9SPHI</name>
<keyword evidence="1" id="KW-0812">Transmembrane</keyword>
<gene>
    <name evidence="3" type="ORF">IRJ18_14030</name>
</gene>
<dbReference type="RefSeq" id="WP_194106950.1">
    <property type="nucleotide sequence ID" value="NZ_JADFFM010000002.1"/>
</dbReference>
<dbReference type="EMBL" id="JADFFM010000002">
    <property type="protein sequence ID" value="MBE9667487.1"/>
    <property type="molecule type" value="Genomic_DNA"/>
</dbReference>
<feature type="chain" id="PRO_5045361956" description="Secreted protein with PEP-CTERM sorting signal" evidence="2">
    <location>
        <begin position="26"/>
        <end position="91"/>
    </location>
</feature>
<organism evidence="3 4">
    <name type="scientific">Mucilaginibacter boryungensis</name>
    <dbReference type="NCBI Taxonomy" id="768480"/>
    <lineage>
        <taxon>Bacteria</taxon>
        <taxon>Pseudomonadati</taxon>
        <taxon>Bacteroidota</taxon>
        <taxon>Sphingobacteriia</taxon>
        <taxon>Sphingobacteriales</taxon>
        <taxon>Sphingobacteriaceae</taxon>
        <taxon>Mucilaginibacter</taxon>
    </lineage>
</organism>
<accession>A0ABR9XJD9</accession>
<evidence type="ECO:0000313" key="4">
    <source>
        <dbReference type="Proteomes" id="UP000632774"/>
    </source>
</evidence>
<keyword evidence="4" id="KW-1185">Reference proteome</keyword>
<reference evidence="3 4" key="1">
    <citation type="submission" date="2020-10" db="EMBL/GenBank/DDBJ databases">
        <title>Mucilaginibacter mali sp. nov., isolated from rhizosphere soil of apple orchard.</title>
        <authorList>
            <person name="Lee J.-S."/>
            <person name="Kim H.S."/>
            <person name="Kim J.-S."/>
        </authorList>
    </citation>
    <scope>NUCLEOTIDE SEQUENCE [LARGE SCALE GENOMIC DNA]</scope>
    <source>
        <strain evidence="3 4">KCTC 23157</strain>
    </source>
</reference>
<evidence type="ECO:0008006" key="5">
    <source>
        <dbReference type="Google" id="ProtNLM"/>
    </source>
</evidence>
<evidence type="ECO:0000256" key="2">
    <source>
        <dbReference type="SAM" id="SignalP"/>
    </source>
</evidence>
<keyword evidence="2" id="KW-0732">Signal</keyword>
<evidence type="ECO:0000256" key="1">
    <source>
        <dbReference type="SAM" id="Phobius"/>
    </source>
</evidence>